<dbReference type="InterPro" id="IPR029063">
    <property type="entry name" value="SAM-dependent_MTases_sf"/>
</dbReference>
<keyword evidence="4" id="KW-0949">S-adenosyl-L-methionine</keyword>
<dbReference type="InterPro" id="IPR050723">
    <property type="entry name" value="CFA/CMAS"/>
</dbReference>
<evidence type="ECO:0000256" key="1">
    <source>
        <dbReference type="ARBA" id="ARBA00010815"/>
    </source>
</evidence>
<dbReference type="InterPro" id="IPR003333">
    <property type="entry name" value="CMAS"/>
</dbReference>
<dbReference type="STRING" id="114155.A0A4Q9NCK4"/>
<dbReference type="PANTHER" id="PTHR43667">
    <property type="entry name" value="CYCLOPROPANE-FATTY-ACYL-PHOSPHOLIPID SYNTHASE"/>
    <property type="match status" value="1"/>
</dbReference>
<keyword evidence="7" id="KW-1185">Reference proteome</keyword>
<dbReference type="CDD" id="cd02440">
    <property type="entry name" value="AdoMet_MTases"/>
    <property type="match status" value="1"/>
</dbReference>
<evidence type="ECO:0000256" key="4">
    <source>
        <dbReference type="ARBA" id="ARBA00022691"/>
    </source>
</evidence>
<dbReference type="AlphaFoldDB" id="A0A4Q9NCK4"/>
<evidence type="ECO:0000256" key="3">
    <source>
        <dbReference type="ARBA" id="ARBA00022679"/>
    </source>
</evidence>
<dbReference type="Proteomes" id="UP000292082">
    <property type="component" value="Unassembled WGS sequence"/>
</dbReference>
<dbReference type="SUPFAM" id="SSF53335">
    <property type="entry name" value="S-adenosyl-L-methionine-dependent methyltransferases"/>
    <property type="match status" value="1"/>
</dbReference>
<dbReference type="GO" id="GO:0032259">
    <property type="term" value="P:methylation"/>
    <property type="evidence" value="ECO:0007669"/>
    <property type="project" value="UniProtKB-KW"/>
</dbReference>
<evidence type="ECO:0000313" key="6">
    <source>
        <dbReference type="EMBL" id="TBU58567.1"/>
    </source>
</evidence>
<protein>
    <submittedName>
        <fullName evidence="6">Mycolic acid cyclopropane synthetase-domain-containing protein</fullName>
    </submittedName>
</protein>
<keyword evidence="5" id="KW-0443">Lipid metabolism</keyword>
<evidence type="ECO:0000256" key="2">
    <source>
        <dbReference type="ARBA" id="ARBA00022603"/>
    </source>
</evidence>
<organism evidence="6 7">
    <name type="scientific">Dichomitus squalens</name>
    <dbReference type="NCBI Taxonomy" id="114155"/>
    <lineage>
        <taxon>Eukaryota</taxon>
        <taxon>Fungi</taxon>
        <taxon>Dikarya</taxon>
        <taxon>Basidiomycota</taxon>
        <taxon>Agaricomycotina</taxon>
        <taxon>Agaricomycetes</taxon>
        <taxon>Polyporales</taxon>
        <taxon>Polyporaceae</taxon>
        <taxon>Dichomitus</taxon>
    </lineage>
</organism>
<comment type="similarity">
    <text evidence="1">Belongs to the CFA/CMAS family.</text>
</comment>
<dbReference type="EMBL" id="ML145123">
    <property type="protein sequence ID" value="TBU58567.1"/>
    <property type="molecule type" value="Genomic_DNA"/>
</dbReference>
<dbReference type="Pfam" id="PF02353">
    <property type="entry name" value="CMAS"/>
    <property type="match status" value="1"/>
</dbReference>
<reference evidence="6 7" key="1">
    <citation type="submission" date="2019-01" db="EMBL/GenBank/DDBJ databases">
        <title>Draft genome sequences of three monokaryotic isolates of the white-rot basidiomycete fungus Dichomitus squalens.</title>
        <authorList>
            <consortium name="DOE Joint Genome Institute"/>
            <person name="Lopez S.C."/>
            <person name="Andreopoulos B."/>
            <person name="Pangilinan J."/>
            <person name="Lipzen A."/>
            <person name="Riley R."/>
            <person name="Ahrendt S."/>
            <person name="Ng V."/>
            <person name="Barry K."/>
            <person name="Daum C."/>
            <person name="Grigoriev I.V."/>
            <person name="Hilden K.S."/>
            <person name="Makela M.R."/>
            <person name="de Vries R.P."/>
        </authorList>
    </citation>
    <scope>NUCLEOTIDE SEQUENCE [LARGE SCALE GENOMIC DNA]</scope>
    <source>
        <strain evidence="6 7">CBS 464.89</strain>
    </source>
</reference>
<evidence type="ECO:0000313" key="7">
    <source>
        <dbReference type="Proteomes" id="UP000292082"/>
    </source>
</evidence>
<dbReference type="GO" id="GO:0008168">
    <property type="term" value="F:methyltransferase activity"/>
    <property type="evidence" value="ECO:0007669"/>
    <property type="project" value="UniProtKB-KW"/>
</dbReference>
<dbReference type="PANTHER" id="PTHR43667:SF2">
    <property type="entry name" value="FATTY ACID C-METHYL TRANSFERASE"/>
    <property type="match status" value="1"/>
</dbReference>
<keyword evidence="3" id="KW-0808">Transferase</keyword>
<dbReference type="Gene3D" id="3.40.50.150">
    <property type="entry name" value="Vaccinia Virus protein VP39"/>
    <property type="match status" value="1"/>
</dbReference>
<dbReference type="GO" id="GO:0008610">
    <property type="term" value="P:lipid biosynthetic process"/>
    <property type="evidence" value="ECO:0007669"/>
    <property type="project" value="InterPro"/>
</dbReference>
<gene>
    <name evidence="6" type="ORF">BD310DRAFT_926873</name>
</gene>
<dbReference type="PIRSF" id="PIRSF003085">
    <property type="entry name" value="CMAS"/>
    <property type="match status" value="1"/>
</dbReference>
<keyword evidence="2" id="KW-0489">Methyltransferase</keyword>
<evidence type="ECO:0000256" key="5">
    <source>
        <dbReference type="ARBA" id="ARBA00023098"/>
    </source>
</evidence>
<sequence length="482" mass="54329">MSLYATQVLHTRTPYGRSIGQTLDSLWTYVGERLATLSLPFGETQLKTSILRSLSSISQGRLTIKTPDGDYVFGAAPVHGSSTSPLDITLKVRDDAFWRRLLLFSDLGLAEAFMLGEVECDDMSGLLQIVISNRQELDVNLNRLSTSLLAFGRRLTAYRFLGDIYTSPANISAHYDLGNALFKSFLSEDMNYSSAIFLDYREDLVKPLQLCESLESAQARKMQNLIKRAGIAPGDRVLEIGTGWGSLAILMASTVECSVDTITLSVEQHDLAVERIEKAGLSDRVTVHYMDFRMCRERTEWAGVFDKFISVEMIENVGRDFIEEYWRVVDWALKPKTSVGVVQVITMPEARTPAYDSSGVDFIQKWVFPGCYIPSLCFLVETLNRGSQGRLTVDSVSNIGPHYARTLREWKRKFLVNWDKSISMALVNLYGLDEASLGVFKRKWIYYFDYCEAGFVTRTLGDHIITFTREGNVSFGCDFKAD</sequence>
<name>A0A4Q9NCK4_9APHY</name>
<proteinExistence type="inferred from homology"/>
<accession>A0A4Q9NCK4</accession>